<comment type="caution">
    <text evidence="1">The sequence shown here is derived from an EMBL/GenBank/DDBJ whole genome shotgun (WGS) entry which is preliminary data.</text>
</comment>
<dbReference type="AlphaFoldDB" id="X1KCU6"/>
<protein>
    <submittedName>
        <fullName evidence="1">Uncharacterized protein</fullName>
    </submittedName>
</protein>
<proteinExistence type="predicted"/>
<accession>X1KCU6</accession>
<sequence length="103" mass="11882">DYRFDLTPLETKEAESLLIWWLDRARPLGGPDRGTLFPFPNDAVSMLEQRRVLYPRPLVRFGFFLLSEAMNNNEKAPIRAKFVQQVIDKLFPKTEEAPGGSED</sequence>
<evidence type="ECO:0000313" key="1">
    <source>
        <dbReference type="EMBL" id="GAI04448.1"/>
    </source>
</evidence>
<gene>
    <name evidence="1" type="ORF">S06H3_23111</name>
</gene>
<dbReference type="EMBL" id="BARV01012493">
    <property type="protein sequence ID" value="GAI04448.1"/>
    <property type="molecule type" value="Genomic_DNA"/>
</dbReference>
<organism evidence="1">
    <name type="scientific">marine sediment metagenome</name>
    <dbReference type="NCBI Taxonomy" id="412755"/>
    <lineage>
        <taxon>unclassified sequences</taxon>
        <taxon>metagenomes</taxon>
        <taxon>ecological metagenomes</taxon>
    </lineage>
</organism>
<feature type="non-terminal residue" evidence="1">
    <location>
        <position position="1"/>
    </location>
</feature>
<reference evidence="1" key="1">
    <citation type="journal article" date="2014" name="Front. Microbiol.">
        <title>High frequency of phylogenetically diverse reductive dehalogenase-homologous genes in deep subseafloor sedimentary metagenomes.</title>
        <authorList>
            <person name="Kawai M."/>
            <person name="Futagami T."/>
            <person name="Toyoda A."/>
            <person name="Takaki Y."/>
            <person name="Nishi S."/>
            <person name="Hori S."/>
            <person name="Arai W."/>
            <person name="Tsubouchi T."/>
            <person name="Morono Y."/>
            <person name="Uchiyama I."/>
            <person name="Ito T."/>
            <person name="Fujiyama A."/>
            <person name="Inagaki F."/>
            <person name="Takami H."/>
        </authorList>
    </citation>
    <scope>NUCLEOTIDE SEQUENCE</scope>
    <source>
        <strain evidence="1">Expedition CK06-06</strain>
    </source>
</reference>
<name>X1KCU6_9ZZZZ</name>